<dbReference type="AlphaFoldDB" id="A0A1H4T7A4"/>
<gene>
    <name evidence="1" type="ORF">SAMN04490239_4399</name>
</gene>
<dbReference type="EMBL" id="FNSV01000005">
    <property type="protein sequence ID" value="SEC52160.1"/>
    <property type="molecule type" value="Genomic_DNA"/>
</dbReference>
<reference evidence="2" key="1">
    <citation type="submission" date="2016-10" db="EMBL/GenBank/DDBJ databases">
        <authorList>
            <person name="Varghese N."/>
            <person name="Submissions S."/>
        </authorList>
    </citation>
    <scope>NUCLEOTIDE SEQUENCE [LARGE SCALE GENOMIC DNA]</scope>
    <source>
        <strain evidence="2">DSM 44498</strain>
    </source>
</reference>
<name>A0A1H4T7A4_9NOCA</name>
<evidence type="ECO:0000313" key="2">
    <source>
        <dbReference type="Proteomes" id="UP000183561"/>
    </source>
</evidence>
<dbReference type="InterPro" id="IPR054188">
    <property type="entry name" value="DUF6893"/>
</dbReference>
<dbReference type="Pfam" id="PF21833">
    <property type="entry name" value="DUF6893"/>
    <property type="match status" value="1"/>
</dbReference>
<dbReference type="Proteomes" id="UP000183561">
    <property type="component" value="Unassembled WGS sequence"/>
</dbReference>
<accession>A0A1H4T7A4</accession>
<organism evidence="1 2">
    <name type="scientific">Rhodococcus koreensis</name>
    <dbReference type="NCBI Taxonomy" id="99653"/>
    <lineage>
        <taxon>Bacteria</taxon>
        <taxon>Bacillati</taxon>
        <taxon>Actinomycetota</taxon>
        <taxon>Actinomycetes</taxon>
        <taxon>Mycobacteriales</taxon>
        <taxon>Nocardiaceae</taxon>
        <taxon>Rhodococcus</taxon>
    </lineage>
</organism>
<evidence type="ECO:0000313" key="1">
    <source>
        <dbReference type="EMBL" id="SEC52160.1"/>
    </source>
</evidence>
<sequence length="39" mass="4190">MKILGEATTAALALLAVAGVAVAVFSLPDIKRYLRMRKM</sequence>
<protein>
    <submittedName>
        <fullName evidence="1">Uncharacterized protein</fullName>
    </submittedName>
</protein>
<dbReference type="RefSeq" id="WP_371851542.1">
    <property type="nucleotide sequence ID" value="NZ_CP070609.1"/>
</dbReference>
<proteinExistence type="predicted"/>
<keyword evidence="2" id="KW-1185">Reference proteome</keyword>